<evidence type="ECO:0000259" key="5">
    <source>
        <dbReference type="Pfam" id="PF03732"/>
    </source>
</evidence>
<evidence type="ECO:0000256" key="4">
    <source>
        <dbReference type="SAM" id="MobiDB-lite"/>
    </source>
</evidence>
<dbReference type="InterPro" id="IPR011332">
    <property type="entry name" value="Ribosomal_zn-bd"/>
</dbReference>
<comment type="similarity">
    <text evidence="1">Belongs to the eukaryotic ribosomal protein eL43 family.</text>
</comment>
<dbReference type="EMBL" id="KQ483437">
    <property type="protein sequence ID" value="KYP51477.1"/>
    <property type="molecule type" value="Genomic_DNA"/>
</dbReference>
<dbReference type="AlphaFoldDB" id="A0A151S9N1"/>
<evidence type="ECO:0000313" key="6">
    <source>
        <dbReference type="EMBL" id="KYP51477.1"/>
    </source>
</evidence>
<feature type="domain" description="Retrotransposon gag" evidence="5">
    <location>
        <begin position="2"/>
        <end position="96"/>
    </location>
</feature>
<reference evidence="6" key="1">
    <citation type="journal article" date="2012" name="Nat. Biotechnol.">
        <title>Draft genome sequence of pigeonpea (Cajanus cajan), an orphan legume crop of resource-poor farmers.</title>
        <authorList>
            <person name="Varshney R.K."/>
            <person name="Chen W."/>
            <person name="Li Y."/>
            <person name="Bharti A.K."/>
            <person name="Saxena R.K."/>
            <person name="Schlueter J.A."/>
            <person name="Donoghue M.T."/>
            <person name="Azam S."/>
            <person name="Fan G."/>
            <person name="Whaley A.M."/>
            <person name="Farmer A.D."/>
            <person name="Sheridan J."/>
            <person name="Iwata A."/>
            <person name="Tuteja R."/>
            <person name="Penmetsa R.V."/>
            <person name="Wu W."/>
            <person name="Upadhyaya H.D."/>
            <person name="Yang S.P."/>
            <person name="Shah T."/>
            <person name="Saxena K.B."/>
            <person name="Michael T."/>
            <person name="McCombie W.R."/>
            <person name="Yang B."/>
            <person name="Zhang G."/>
            <person name="Yang H."/>
            <person name="Wang J."/>
            <person name="Spillane C."/>
            <person name="Cook D.R."/>
            <person name="May G.D."/>
            <person name="Xu X."/>
            <person name="Jackson S.A."/>
        </authorList>
    </citation>
    <scope>NUCLEOTIDE SEQUENCE [LARGE SCALE GENOMIC DNA]</scope>
</reference>
<proteinExistence type="inferred from homology"/>
<dbReference type="Pfam" id="PF03732">
    <property type="entry name" value="Retrotrans_gag"/>
    <property type="match status" value="1"/>
</dbReference>
<dbReference type="InterPro" id="IPR011331">
    <property type="entry name" value="Ribosomal_eL37/eL43"/>
</dbReference>
<dbReference type="GO" id="GO:0003735">
    <property type="term" value="F:structural constituent of ribosome"/>
    <property type="evidence" value="ECO:0007669"/>
    <property type="project" value="InterPro"/>
</dbReference>
<dbReference type="STRING" id="3821.A0A151S9N1"/>
<accession>A0A151S9N1</accession>
<evidence type="ECO:0000256" key="2">
    <source>
        <dbReference type="ARBA" id="ARBA00022980"/>
    </source>
</evidence>
<dbReference type="SUPFAM" id="SSF57829">
    <property type="entry name" value="Zn-binding ribosomal proteins"/>
    <property type="match status" value="1"/>
</dbReference>
<dbReference type="InterPro" id="IPR005162">
    <property type="entry name" value="Retrotrans_gag_dom"/>
</dbReference>
<dbReference type="PANTHER" id="PTHR33223">
    <property type="entry name" value="CCHC-TYPE DOMAIN-CONTAINING PROTEIN"/>
    <property type="match status" value="1"/>
</dbReference>
<protein>
    <submittedName>
        <fullName evidence="6">60S ribosomal protein L37a-2</fullName>
    </submittedName>
</protein>
<dbReference type="GO" id="GO:0005840">
    <property type="term" value="C:ribosome"/>
    <property type="evidence" value="ECO:0007669"/>
    <property type="project" value="UniProtKB-KW"/>
</dbReference>
<keyword evidence="3" id="KW-0687">Ribonucleoprotein</keyword>
<name>A0A151S9N1_CAJCA</name>
<keyword evidence="2 6" id="KW-0689">Ribosomal protein</keyword>
<dbReference type="GO" id="GO:1990904">
    <property type="term" value="C:ribonucleoprotein complex"/>
    <property type="evidence" value="ECO:0007669"/>
    <property type="project" value="UniProtKB-KW"/>
</dbReference>
<dbReference type="Pfam" id="PF01780">
    <property type="entry name" value="Ribosomal_L37ae"/>
    <property type="match status" value="1"/>
</dbReference>
<evidence type="ECO:0000256" key="1">
    <source>
        <dbReference type="ARBA" id="ARBA00008672"/>
    </source>
</evidence>
<sequence length="416" mass="46262">MRLFPFSLNGKAKAWLHSQPNQSLTTWRDVETKFLARFFPPSKNTEARTAIATFSQGADEPLCEACERYKSLLRRCPNHGFEVELQVQTFCNGLQPQTKMILDASFGGSVMFRTAEEAIIIIESMASTNFRSQHGRSSSHKRGVLELSTQDAVLLKTSYLSTRSGREFVVKESKKKNETKMTRSEGIESVEGNKTKIENDKKSEKKEENEKEKEGVSREKKKAPIEDESIVKVSPNKSLPYTWVERLKDSAVSFLSETLEVSFNALNPTFPSSPTLIPSLLLSLTPQLPHFSSFSRLSPPLHSQLLTLISQKPNLSRSFPLFPPSSTLKPLHSPSALPKLSSSWPPRANVLALTNRASLHASLAGYTPYAVKRKAVGIWGCKDCGKVKAGGAYTLNTASAVTVRSTIRRLREQTES</sequence>
<dbReference type="Gramene" id="C.cajan_27200.t">
    <property type="protein sequence ID" value="C.cajan_27200.t"/>
    <property type="gene ID" value="C.cajan_27200"/>
</dbReference>
<keyword evidence="7" id="KW-1185">Reference proteome</keyword>
<dbReference type="Gene3D" id="2.20.25.30">
    <property type="match status" value="1"/>
</dbReference>
<organism evidence="6 7">
    <name type="scientific">Cajanus cajan</name>
    <name type="common">Pigeon pea</name>
    <name type="synonym">Cajanus indicus</name>
    <dbReference type="NCBI Taxonomy" id="3821"/>
    <lineage>
        <taxon>Eukaryota</taxon>
        <taxon>Viridiplantae</taxon>
        <taxon>Streptophyta</taxon>
        <taxon>Embryophyta</taxon>
        <taxon>Tracheophyta</taxon>
        <taxon>Spermatophyta</taxon>
        <taxon>Magnoliopsida</taxon>
        <taxon>eudicotyledons</taxon>
        <taxon>Gunneridae</taxon>
        <taxon>Pentapetalae</taxon>
        <taxon>rosids</taxon>
        <taxon>fabids</taxon>
        <taxon>Fabales</taxon>
        <taxon>Fabaceae</taxon>
        <taxon>Papilionoideae</taxon>
        <taxon>50 kb inversion clade</taxon>
        <taxon>NPAAA clade</taxon>
        <taxon>indigoferoid/millettioid clade</taxon>
        <taxon>Phaseoleae</taxon>
        <taxon>Cajanus</taxon>
    </lineage>
</organism>
<evidence type="ECO:0000256" key="3">
    <source>
        <dbReference type="ARBA" id="ARBA00023274"/>
    </source>
</evidence>
<dbReference type="GO" id="GO:0006412">
    <property type="term" value="P:translation"/>
    <property type="evidence" value="ECO:0007669"/>
    <property type="project" value="InterPro"/>
</dbReference>
<gene>
    <name evidence="6" type="ORF">KK1_026635</name>
</gene>
<feature type="region of interest" description="Disordered" evidence="4">
    <location>
        <begin position="170"/>
        <end position="224"/>
    </location>
</feature>
<dbReference type="InterPro" id="IPR002674">
    <property type="entry name" value="Ribosomal_eL43"/>
</dbReference>
<dbReference type="Proteomes" id="UP000075243">
    <property type="component" value="Unassembled WGS sequence"/>
</dbReference>
<evidence type="ECO:0000313" key="7">
    <source>
        <dbReference type="Proteomes" id="UP000075243"/>
    </source>
</evidence>
<dbReference type="PANTHER" id="PTHR33223:SF11">
    <property type="entry name" value="ELEMENT PROTEIN, PUTATIVE-RELATED"/>
    <property type="match status" value="1"/>
</dbReference>